<accession>A0AAV4MX26</accession>
<gene>
    <name evidence="2" type="ORF">CEXT_318331</name>
</gene>
<keyword evidence="3" id="KW-1185">Reference proteome</keyword>
<reference evidence="2 3" key="1">
    <citation type="submission" date="2021-06" db="EMBL/GenBank/DDBJ databases">
        <title>Caerostris extrusa draft genome.</title>
        <authorList>
            <person name="Kono N."/>
            <person name="Arakawa K."/>
        </authorList>
    </citation>
    <scope>NUCLEOTIDE SEQUENCE [LARGE SCALE GENOMIC DNA]</scope>
</reference>
<proteinExistence type="predicted"/>
<dbReference type="EMBL" id="BPLR01020284">
    <property type="protein sequence ID" value="GIX76838.1"/>
    <property type="molecule type" value="Genomic_DNA"/>
</dbReference>
<dbReference type="AlphaFoldDB" id="A0AAV4MX26"/>
<evidence type="ECO:0000256" key="1">
    <source>
        <dbReference type="SAM" id="MobiDB-lite"/>
    </source>
</evidence>
<dbReference type="Proteomes" id="UP001054945">
    <property type="component" value="Unassembled WGS sequence"/>
</dbReference>
<feature type="region of interest" description="Disordered" evidence="1">
    <location>
        <begin position="1"/>
        <end position="20"/>
    </location>
</feature>
<protein>
    <submittedName>
        <fullName evidence="2">Uncharacterized protein</fullName>
    </submittedName>
</protein>
<evidence type="ECO:0000313" key="3">
    <source>
        <dbReference type="Proteomes" id="UP001054945"/>
    </source>
</evidence>
<feature type="region of interest" description="Disordered" evidence="1">
    <location>
        <begin position="25"/>
        <end position="112"/>
    </location>
</feature>
<evidence type="ECO:0000313" key="2">
    <source>
        <dbReference type="EMBL" id="GIX76838.1"/>
    </source>
</evidence>
<comment type="caution">
    <text evidence="2">The sequence shown here is derived from an EMBL/GenBank/DDBJ whole genome shotgun (WGS) entry which is preliminary data.</text>
</comment>
<sequence length="112" mass="11383">MPSLSSRPGTRGGCQPLRGGGCGAGCCRGRARGGAAAPAATDDGPVPAHADPHPAHRRPPPTAAAAAHEAGFDPLSDAHSKYPNHPPFSLSPPPTQKQPDRFDDRASLSLHG</sequence>
<feature type="compositionally biased region" description="Low complexity" evidence="1">
    <location>
        <begin position="33"/>
        <end position="49"/>
    </location>
</feature>
<name>A0AAV4MX26_CAEEX</name>
<feature type="compositionally biased region" description="Pro residues" evidence="1">
    <location>
        <begin position="84"/>
        <end position="96"/>
    </location>
</feature>
<organism evidence="2 3">
    <name type="scientific">Caerostris extrusa</name>
    <name type="common">Bark spider</name>
    <name type="synonym">Caerostris bankana</name>
    <dbReference type="NCBI Taxonomy" id="172846"/>
    <lineage>
        <taxon>Eukaryota</taxon>
        <taxon>Metazoa</taxon>
        <taxon>Ecdysozoa</taxon>
        <taxon>Arthropoda</taxon>
        <taxon>Chelicerata</taxon>
        <taxon>Arachnida</taxon>
        <taxon>Araneae</taxon>
        <taxon>Araneomorphae</taxon>
        <taxon>Entelegynae</taxon>
        <taxon>Araneoidea</taxon>
        <taxon>Araneidae</taxon>
        <taxon>Caerostris</taxon>
    </lineage>
</organism>